<dbReference type="GO" id="GO:0042597">
    <property type="term" value="C:periplasmic space"/>
    <property type="evidence" value="ECO:0007669"/>
    <property type="project" value="InterPro"/>
</dbReference>
<evidence type="ECO:0000256" key="4">
    <source>
        <dbReference type="ARBA" id="ARBA00022982"/>
    </source>
</evidence>
<dbReference type="InterPro" id="IPR010980">
    <property type="entry name" value="Cyt_c/b562"/>
</dbReference>
<comment type="PTM">
    <text evidence="7">Binds 1 heme group per subunit.</text>
</comment>
<dbReference type="InterPro" id="IPR012127">
    <property type="entry name" value="Cyt_c_prime"/>
</dbReference>
<dbReference type="GO" id="GO:0009055">
    <property type="term" value="F:electron transfer activity"/>
    <property type="evidence" value="ECO:0007669"/>
    <property type="project" value="InterPro"/>
</dbReference>
<dbReference type="Gene3D" id="1.20.120.10">
    <property type="entry name" value="Cytochrome c/b562"/>
    <property type="match status" value="1"/>
</dbReference>
<proteinExistence type="predicted"/>
<keyword evidence="5 6" id="KW-0408">Iron</keyword>
<evidence type="ECO:0000256" key="7">
    <source>
        <dbReference type="PIRSR" id="PIRSR000027-2"/>
    </source>
</evidence>
<accession>A0A975NVT2</accession>
<feature type="binding site" description="covalent" evidence="7">
    <location>
        <position position="136"/>
    </location>
    <ligand>
        <name>heme c</name>
        <dbReference type="ChEBI" id="CHEBI:61717"/>
    </ligand>
</feature>
<dbReference type="AlphaFoldDB" id="A0A975NVT2"/>
<evidence type="ECO:0000256" key="3">
    <source>
        <dbReference type="ARBA" id="ARBA00022723"/>
    </source>
</evidence>
<dbReference type="Proteomes" id="UP000680805">
    <property type="component" value="Chromosome"/>
</dbReference>
<reference evidence="9" key="1">
    <citation type="submission" date="2021-06" db="EMBL/GenBank/DDBJ databases">
        <title>Bradyrhizobium sp. S2-11-2 Genome sequencing.</title>
        <authorList>
            <person name="Jin L."/>
        </authorList>
    </citation>
    <scope>NUCLEOTIDE SEQUENCE</scope>
    <source>
        <strain evidence="9">S2-11-2</strain>
    </source>
</reference>
<keyword evidence="3 6" id="KW-0479">Metal-binding</keyword>
<evidence type="ECO:0000313" key="9">
    <source>
        <dbReference type="EMBL" id="QWG20944.1"/>
    </source>
</evidence>
<dbReference type="InterPro" id="IPR002321">
    <property type="entry name" value="Cyt_c_II"/>
</dbReference>
<feature type="binding site" description="axial binding residue" evidence="6">
    <location>
        <position position="140"/>
    </location>
    <ligand>
        <name>heme c</name>
        <dbReference type="ChEBI" id="CHEBI:61717"/>
    </ligand>
    <ligandPart>
        <name>Fe</name>
        <dbReference type="ChEBI" id="CHEBI:18248"/>
    </ligandPart>
</feature>
<keyword evidence="8" id="KW-0732">Signal</keyword>
<keyword evidence="2 7" id="KW-0349">Heme</keyword>
<dbReference type="GO" id="GO:0022900">
    <property type="term" value="P:electron transport chain"/>
    <property type="evidence" value="ECO:0007669"/>
    <property type="project" value="InterPro"/>
</dbReference>
<feature type="binding site" description="covalent" evidence="7">
    <location>
        <position position="139"/>
    </location>
    <ligand>
        <name>heme c</name>
        <dbReference type="ChEBI" id="CHEBI:61717"/>
    </ligand>
</feature>
<gene>
    <name evidence="9" type="ORF">KMZ68_18640</name>
</gene>
<sequence>MMRTVVAVGTLLLGVGAVVAQQDLVKQAQTEMKGNGKNAGALGAMFKGEKPYDQATVDSALAQFEGTAKKLPTLFPASVKGLKPEGDYSASPKIWEDKAGFDAKIASFAKVVAEAKAKIKDLDSLKANFPGIGKECGGCHETFRLKNG</sequence>
<evidence type="ECO:0000256" key="5">
    <source>
        <dbReference type="ARBA" id="ARBA00023004"/>
    </source>
</evidence>
<dbReference type="RefSeq" id="WP_215616395.1">
    <property type="nucleotide sequence ID" value="NZ_CP076135.1"/>
</dbReference>
<dbReference type="PIRSF" id="PIRSF000027">
    <property type="entry name" value="Cytc_c_prime"/>
    <property type="match status" value="1"/>
</dbReference>
<dbReference type="EMBL" id="CP076135">
    <property type="protein sequence ID" value="QWG20944.1"/>
    <property type="molecule type" value="Genomic_DNA"/>
</dbReference>
<organism evidence="9 10">
    <name type="scientific">Bradyrhizobium sediminis</name>
    <dbReference type="NCBI Taxonomy" id="2840469"/>
    <lineage>
        <taxon>Bacteria</taxon>
        <taxon>Pseudomonadati</taxon>
        <taxon>Pseudomonadota</taxon>
        <taxon>Alphaproteobacteria</taxon>
        <taxon>Hyphomicrobiales</taxon>
        <taxon>Nitrobacteraceae</taxon>
        <taxon>Bradyrhizobium</taxon>
    </lineage>
</organism>
<dbReference type="SUPFAM" id="SSF47175">
    <property type="entry name" value="Cytochromes"/>
    <property type="match status" value="1"/>
</dbReference>
<keyword evidence="4" id="KW-0249">Electron transport</keyword>
<dbReference type="GO" id="GO:0020037">
    <property type="term" value="F:heme binding"/>
    <property type="evidence" value="ECO:0007669"/>
    <property type="project" value="InterPro"/>
</dbReference>
<dbReference type="KEGG" id="bsei:KMZ68_18640"/>
<name>A0A975NVT2_9BRAD</name>
<evidence type="ECO:0000256" key="8">
    <source>
        <dbReference type="SAM" id="SignalP"/>
    </source>
</evidence>
<feature type="signal peptide" evidence="8">
    <location>
        <begin position="1"/>
        <end position="20"/>
    </location>
</feature>
<dbReference type="PROSITE" id="PS51009">
    <property type="entry name" value="CYTCII"/>
    <property type="match status" value="1"/>
</dbReference>
<dbReference type="GO" id="GO:0005506">
    <property type="term" value="F:iron ion binding"/>
    <property type="evidence" value="ECO:0007669"/>
    <property type="project" value="InterPro"/>
</dbReference>
<keyword evidence="1" id="KW-0813">Transport</keyword>
<evidence type="ECO:0000313" key="10">
    <source>
        <dbReference type="Proteomes" id="UP000680805"/>
    </source>
</evidence>
<evidence type="ECO:0000256" key="2">
    <source>
        <dbReference type="ARBA" id="ARBA00022617"/>
    </source>
</evidence>
<evidence type="ECO:0000256" key="1">
    <source>
        <dbReference type="ARBA" id="ARBA00022448"/>
    </source>
</evidence>
<feature type="chain" id="PRO_5037469190" evidence="8">
    <location>
        <begin position="21"/>
        <end position="148"/>
    </location>
</feature>
<dbReference type="Pfam" id="PF01322">
    <property type="entry name" value="Cytochrom_C_2"/>
    <property type="match status" value="1"/>
</dbReference>
<protein>
    <submittedName>
        <fullName evidence="9">Cytochrome c</fullName>
    </submittedName>
</protein>
<evidence type="ECO:0000256" key="6">
    <source>
        <dbReference type="PIRSR" id="PIRSR000027-1"/>
    </source>
</evidence>